<dbReference type="Proteomes" id="UP000014978">
    <property type="component" value="Unassembled WGS sequence"/>
</dbReference>
<accession>S7W9T5</accession>
<protein>
    <submittedName>
        <fullName evidence="3">Uncharacterized protein</fullName>
    </submittedName>
</protein>
<evidence type="ECO:0000313" key="3">
    <source>
        <dbReference type="EMBL" id="EPR78517.1"/>
    </source>
</evidence>
<keyword evidence="4" id="KW-1185">Reference proteome</keyword>
<keyword evidence="2" id="KW-0472">Membrane</keyword>
<dbReference type="HOGENOM" id="CLU_1215476_0_0_1"/>
<organism evidence="3 4">
    <name type="scientific">Spraguea lophii (strain 42_110)</name>
    <name type="common">Microsporidian parasite</name>
    <dbReference type="NCBI Taxonomy" id="1358809"/>
    <lineage>
        <taxon>Eukaryota</taxon>
        <taxon>Fungi</taxon>
        <taxon>Fungi incertae sedis</taxon>
        <taxon>Microsporidia</taxon>
        <taxon>Spragueidae</taxon>
        <taxon>Spraguea</taxon>
    </lineage>
</organism>
<comment type="caution">
    <text evidence="3">The sequence shown here is derived from an EMBL/GenBank/DDBJ whole genome shotgun (WGS) entry which is preliminary data.</text>
</comment>
<sequence>MNIFLQFFTKLYFLYIEHITTIHVKSLINQYNKSLNSNTDIVKYDIINETIKSDIFGRKYMLLVGYIKFKNIYYNKFKIIITLENNQKIYFYLETYKGNNKISELRKEIRKNLFFMIKHCKNIISHEKKEYISFKNERSYKKEHNSKKDHGNEVYKKNNHKNIFPNNENKRHIIANIISNNNKLKNIYKKIEDYYYYAKICRNILIISSLIFVFSSAVYLYVLFKLKI</sequence>
<dbReference type="VEuPathDB" id="MicrosporidiaDB:SLOPH_1127"/>
<feature type="transmembrane region" description="Helical" evidence="2">
    <location>
        <begin position="204"/>
        <end position="224"/>
    </location>
</feature>
<evidence type="ECO:0000256" key="2">
    <source>
        <dbReference type="SAM" id="Phobius"/>
    </source>
</evidence>
<proteinExistence type="predicted"/>
<evidence type="ECO:0000313" key="4">
    <source>
        <dbReference type="Proteomes" id="UP000014978"/>
    </source>
</evidence>
<dbReference type="AlphaFoldDB" id="S7W9T5"/>
<keyword evidence="2" id="KW-1133">Transmembrane helix</keyword>
<name>S7W9T5_SPRLO</name>
<gene>
    <name evidence="3" type="ORF">SLOPH_1127</name>
</gene>
<evidence type="ECO:0000256" key="1">
    <source>
        <dbReference type="SAM" id="MobiDB-lite"/>
    </source>
</evidence>
<reference evidence="4" key="1">
    <citation type="journal article" date="2013" name="PLoS Genet.">
        <title>The genome of Spraguea lophii and the basis of host-microsporidian interactions.</title>
        <authorList>
            <person name="Campbell S.E."/>
            <person name="Williams T.A."/>
            <person name="Yousuf A."/>
            <person name="Soanes D.M."/>
            <person name="Paszkiewicz K.H."/>
            <person name="Williams B.A.P."/>
        </authorList>
    </citation>
    <scope>NUCLEOTIDE SEQUENCE [LARGE SCALE GENOMIC DNA]</scope>
    <source>
        <strain evidence="4">42_110</strain>
    </source>
</reference>
<keyword evidence="2" id="KW-0812">Transmembrane</keyword>
<dbReference type="InParanoid" id="S7W9T5"/>
<dbReference type="EMBL" id="ATCN01000732">
    <property type="protein sequence ID" value="EPR78517.1"/>
    <property type="molecule type" value="Genomic_DNA"/>
</dbReference>
<feature type="region of interest" description="Disordered" evidence="1">
    <location>
        <begin position="141"/>
        <end position="161"/>
    </location>
</feature>
<feature type="compositionally biased region" description="Basic and acidic residues" evidence="1">
    <location>
        <begin position="141"/>
        <end position="156"/>
    </location>
</feature>